<feature type="compositionally biased region" description="Basic and acidic residues" evidence="1">
    <location>
        <begin position="661"/>
        <end position="671"/>
    </location>
</feature>
<dbReference type="InterPro" id="IPR007844">
    <property type="entry name" value="AsmA"/>
</dbReference>
<dbReference type="GO" id="GO:0005886">
    <property type="term" value="C:plasma membrane"/>
    <property type="evidence" value="ECO:0007669"/>
    <property type="project" value="TreeGrafter"/>
</dbReference>
<dbReference type="KEGG" id="pla:Plav_0552"/>
<reference evidence="3 4" key="1">
    <citation type="journal article" date="2011" name="Stand. Genomic Sci.">
        <title>Complete genome sequence of Parvibaculum lavamentivorans type strain (DS-1(T)).</title>
        <authorList>
            <person name="Schleheck D."/>
            <person name="Weiss M."/>
            <person name="Pitluck S."/>
            <person name="Bruce D."/>
            <person name="Land M.L."/>
            <person name="Han S."/>
            <person name="Saunders E."/>
            <person name="Tapia R."/>
            <person name="Detter C."/>
            <person name="Brettin T."/>
            <person name="Han J."/>
            <person name="Woyke T."/>
            <person name="Goodwin L."/>
            <person name="Pennacchio L."/>
            <person name="Nolan M."/>
            <person name="Cook A.M."/>
            <person name="Kjelleberg S."/>
            <person name="Thomas T."/>
        </authorList>
    </citation>
    <scope>NUCLEOTIDE SEQUENCE [LARGE SCALE GENOMIC DNA]</scope>
    <source>
        <strain evidence="4">DS-1 / DSM 13023 / NCIMB 13966</strain>
    </source>
</reference>
<dbReference type="InterPro" id="IPR052894">
    <property type="entry name" value="AsmA-related"/>
</dbReference>
<feature type="compositionally biased region" description="Low complexity" evidence="1">
    <location>
        <begin position="130"/>
        <end position="140"/>
    </location>
</feature>
<evidence type="ECO:0000313" key="3">
    <source>
        <dbReference type="EMBL" id="ABS62175.1"/>
    </source>
</evidence>
<dbReference type="EMBL" id="CP000774">
    <property type="protein sequence ID" value="ABS62175.1"/>
    <property type="molecule type" value="Genomic_DNA"/>
</dbReference>
<feature type="region of interest" description="Disordered" evidence="1">
    <location>
        <begin position="130"/>
        <end position="152"/>
    </location>
</feature>
<feature type="domain" description="AsmA" evidence="2">
    <location>
        <begin position="315"/>
        <end position="547"/>
    </location>
</feature>
<evidence type="ECO:0000259" key="2">
    <source>
        <dbReference type="Pfam" id="PF05170"/>
    </source>
</evidence>
<protein>
    <submittedName>
        <fullName evidence="3">AsmA family protein</fullName>
    </submittedName>
</protein>
<dbReference type="RefSeq" id="WP_011995466.1">
    <property type="nucleotide sequence ID" value="NC_009719.1"/>
</dbReference>
<evidence type="ECO:0000313" key="4">
    <source>
        <dbReference type="Proteomes" id="UP000006377"/>
    </source>
</evidence>
<gene>
    <name evidence="3" type="ordered locus">Plav_0552</name>
</gene>
<accession>A7HQJ2</accession>
<dbReference type="Pfam" id="PF05170">
    <property type="entry name" value="AsmA"/>
    <property type="match status" value="2"/>
</dbReference>
<dbReference type="Proteomes" id="UP000006377">
    <property type="component" value="Chromosome"/>
</dbReference>
<organism evidence="3 4">
    <name type="scientific">Parvibaculum lavamentivorans (strain DS-1 / DSM 13023 / NCIMB 13966)</name>
    <dbReference type="NCBI Taxonomy" id="402881"/>
    <lineage>
        <taxon>Bacteria</taxon>
        <taxon>Pseudomonadati</taxon>
        <taxon>Pseudomonadota</taxon>
        <taxon>Alphaproteobacteria</taxon>
        <taxon>Hyphomicrobiales</taxon>
        <taxon>Parvibaculaceae</taxon>
        <taxon>Parvibaculum</taxon>
    </lineage>
</organism>
<dbReference type="AlphaFoldDB" id="A7HQJ2"/>
<dbReference type="PANTHER" id="PTHR30441:SF4">
    <property type="entry name" value="PROTEIN ASMA"/>
    <property type="match status" value="1"/>
</dbReference>
<evidence type="ECO:0000256" key="1">
    <source>
        <dbReference type="SAM" id="MobiDB-lite"/>
    </source>
</evidence>
<dbReference type="HOGENOM" id="CLU_012870_1_0_5"/>
<feature type="domain" description="AsmA" evidence="2">
    <location>
        <begin position="4"/>
        <end position="182"/>
    </location>
</feature>
<keyword evidence="4" id="KW-1185">Reference proteome</keyword>
<dbReference type="GO" id="GO:0090313">
    <property type="term" value="P:regulation of protein targeting to membrane"/>
    <property type="evidence" value="ECO:0007669"/>
    <property type="project" value="TreeGrafter"/>
</dbReference>
<feature type="region of interest" description="Disordered" evidence="1">
    <location>
        <begin position="636"/>
        <end position="677"/>
    </location>
</feature>
<dbReference type="PANTHER" id="PTHR30441">
    <property type="entry name" value="DUF748 DOMAIN-CONTAINING PROTEIN"/>
    <property type="match status" value="1"/>
</dbReference>
<dbReference type="eggNOG" id="COG2982">
    <property type="taxonomic scope" value="Bacteria"/>
</dbReference>
<feature type="compositionally biased region" description="Gly residues" evidence="1">
    <location>
        <begin position="143"/>
        <end position="152"/>
    </location>
</feature>
<name>A7HQJ2_PARL1</name>
<proteinExistence type="predicted"/>
<sequence>MSRLIAIIVGLILVLVAVIVAVPMLIPMETYKNQVIATVKQQTGRDLRIDGDIGLSFFPNIAVSLENVGFSNASWAREPEMASMKEMRAALKLMPLFSGNIEIDSFSLVDPVIHLEVRRDGTPNWQFEAAQAAAPESSAATEDGGGSSLGGVRLGDVSVRNGTATYRNAQTGASYAAERVNMDLALPGLDDPFIANGSLVWNGDEIGIDLRADRPRALTEGGETPVALTISAPKVDASYSGTVKPLDGLAFAGEVDLNVPSVRELAAWSGSPLPAGDGFGALSVEGKASGGGNEYRFSDARVGFDGMNATGNLIFRTGGARPYVKGNLAVDKIDVNTYLAEGKSGGGGGGGGDAGGSAGGADWSTEPIDMSGLKAIDADFAFSTQQILFQKITIGESVLNLKLANGVLTANLTQLDLYEGRGSGVLTLNGAGNTPQLKADFRLSGVAAEPLLTDAADFSRLQGTTAVNFSLATSGRSQRDMVAALGGNGAVKFTNGKIKGVNLAQLTRTVLSAATSGWQAGGTQDTDFSELGGTFTISNGVLSNNDLKLLSPLIRISGAGTANILEKTLNYRVEPKIAASLEGQGGKTDVAGIEVPIIISGPWAKPRFTPDLKSMIENRENIGNTIKSIKEDGGKSLLKGLMGEPGGGAPAEGADTGGSQEETKPSAEDALKQLFGR</sequence>
<dbReference type="STRING" id="402881.Plav_0552"/>